<evidence type="ECO:0000313" key="2">
    <source>
        <dbReference type="Proteomes" id="UP000887565"/>
    </source>
</evidence>
<name>A0A915I1G9_ROMCU</name>
<sequence>MESIPENDRGEEEDEDDEEEEDEALWGQIPSSSRQTRGLTLLTTVNKNNSANGANSYFKNSAILPKSVKKEVFLTEKVESTKR</sequence>
<reference evidence="3" key="1">
    <citation type="submission" date="2022-11" db="UniProtKB">
        <authorList>
            <consortium name="WormBaseParasite"/>
        </authorList>
    </citation>
    <scope>IDENTIFICATION</scope>
</reference>
<proteinExistence type="predicted"/>
<organism evidence="2 3">
    <name type="scientific">Romanomermis culicivorax</name>
    <name type="common">Nematode worm</name>
    <dbReference type="NCBI Taxonomy" id="13658"/>
    <lineage>
        <taxon>Eukaryota</taxon>
        <taxon>Metazoa</taxon>
        <taxon>Ecdysozoa</taxon>
        <taxon>Nematoda</taxon>
        <taxon>Enoplea</taxon>
        <taxon>Dorylaimia</taxon>
        <taxon>Mermithida</taxon>
        <taxon>Mermithoidea</taxon>
        <taxon>Mermithidae</taxon>
        <taxon>Romanomermis</taxon>
    </lineage>
</organism>
<keyword evidence="2" id="KW-1185">Reference proteome</keyword>
<feature type="region of interest" description="Disordered" evidence="1">
    <location>
        <begin position="1"/>
        <end position="38"/>
    </location>
</feature>
<feature type="compositionally biased region" description="Acidic residues" evidence="1">
    <location>
        <begin position="9"/>
        <end position="24"/>
    </location>
</feature>
<protein>
    <submittedName>
        <fullName evidence="3">Uncharacterized protein</fullName>
    </submittedName>
</protein>
<dbReference type="AlphaFoldDB" id="A0A915I1G9"/>
<accession>A0A915I1G9</accession>
<evidence type="ECO:0000313" key="3">
    <source>
        <dbReference type="WBParaSite" id="nRc.2.0.1.t07987-RA"/>
    </source>
</evidence>
<evidence type="ECO:0000256" key="1">
    <source>
        <dbReference type="SAM" id="MobiDB-lite"/>
    </source>
</evidence>
<dbReference type="Proteomes" id="UP000887565">
    <property type="component" value="Unplaced"/>
</dbReference>
<dbReference type="WBParaSite" id="nRc.2.0.1.t07987-RA">
    <property type="protein sequence ID" value="nRc.2.0.1.t07987-RA"/>
    <property type="gene ID" value="nRc.2.0.1.g07987"/>
</dbReference>
<feature type="compositionally biased region" description="Polar residues" evidence="1">
    <location>
        <begin position="29"/>
        <end position="38"/>
    </location>
</feature>